<evidence type="ECO:0000313" key="1">
    <source>
        <dbReference type="EMBL" id="KAH3801465.1"/>
    </source>
</evidence>
<sequence>MSTRDMKTALPLAQPLFIIWKQFGGRTDRQTDNKCSIHINIRCPPHCYIIKMYVFTPFHEDWFIHETSSLFYNFTYSPNIMGTNLVTKVHEDQTINVVSGVLIRTILKTYDRQRTADNKRSQNLTTRMVSG</sequence>
<reference evidence="1" key="2">
    <citation type="submission" date="2020-11" db="EMBL/GenBank/DDBJ databases">
        <authorList>
            <person name="McCartney M.A."/>
            <person name="Auch B."/>
            <person name="Kono T."/>
            <person name="Mallez S."/>
            <person name="Becker A."/>
            <person name="Gohl D.M."/>
            <person name="Silverstein K.A.T."/>
            <person name="Koren S."/>
            <person name="Bechman K.B."/>
            <person name="Herman A."/>
            <person name="Abrahante J.E."/>
            <person name="Garbe J."/>
        </authorList>
    </citation>
    <scope>NUCLEOTIDE SEQUENCE</scope>
    <source>
        <strain evidence="1">Duluth1</strain>
        <tissue evidence="1">Whole animal</tissue>
    </source>
</reference>
<proteinExistence type="predicted"/>
<dbReference type="AlphaFoldDB" id="A0A9D4FS24"/>
<name>A0A9D4FS24_DREPO</name>
<accession>A0A9D4FS24</accession>
<comment type="caution">
    <text evidence="1">The sequence shown here is derived from an EMBL/GenBank/DDBJ whole genome shotgun (WGS) entry which is preliminary data.</text>
</comment>
<organism evidence="1 2">
    <name type="scientific">Dreissena polymorpha</name>
    <name type="common">Zebra mussel</name>
    <name type="synonym">Mytilus polymorpha</name>
    <dbReference type="NCBI Taxonomy" id="45954"/>
    <lineage>
        <taxon>Eukaryota</taxon>
        <taxon>Metazoa</taxon>
        <taxon>Spiralia</taxon>
        <taxon>Lophotrochozoa</taxon>
        <taxon>Mollusca</taxon>
        <taxon>Bivalvia</taxon>
        <taxon>Autobranchia</taxon>
        <taxon>Heteroconchia</taxon>
        <taxon>Euheterodonta</taxon>
        <taxon>Imparidentia</taxon>
        <taxon>Neoheterodontei</taxon>
        <taxon>Myida</taxon>
        <taxon>Dreissenoidea</taxon>
        <taxon>Dreissenidae</taxon>
        <taxon>Dreissena</taxon>
    </lineage>
</organism>
<protein>
    <submittedName>
        <fullName evidence="1">Uncharacterized protein</fullName>
    </submittedName>
</protein>
<gene>
    <name evidence="1" type="ORF">DPMN_155116</name>
</gene>
<dbReference type="EMBL" id="JAIWYP010000007">
    <property type="protein sequence ID" value="KAH3801465.1"/>
    <property type="molecule type" value="Genomic_DNA"/>
</dbReference>
<reference evidence="1" key="1">
    <citation type="journal article" date="2019" name="bioRxiv">
        <title>The Genome of the Zebra Mussel, Dreissena polymorpha: A Resource for Invasive Species Research.</title>
        <authorList>
            <person name="McCartney M.A."/>
            <person name="Auch B."/>
            <person name="Kono T."/>
            <person name="Mallez S."/>
            <person name="Zhang Y."/>
            <person name="Obille A."/>
            <person name="Becker A."/>
            <person name="Abrahante J.E."/>
            <person name="Garbe J."/>
            <person name="Badalamenti J.P."/>
            <person name="Herman A."/>
            <person name="Mangelson H."/>
            <person name="Liachko I."/>
            <person name="Sullivan S."/>
            <person name="Sone E.D."/>
            <person name="Koren S."/>
            <person name="Silverstein K.A.T."/>
            <person name="Beckman K.B."/>
            <person name="Gohl D.M."/>
        </authorList>
    </citation>
    <scope>NUCLEOTIDE SEQUENCE</scope>
    <source>
        <strain evidence="1">Duluth1</strain>
        <tissue evidence="1">Whole animal</tissue>
    </source>
</reference>
<dbReference type="Proteomes" id="UP000828390">
    <property type="component" value="Unassembled WGS sequence"/>
</dbReference>
<keyword evidence="2" id="KW-1185">Reference proteome</keyword>
<evidence type="ECO:0000313" key="2">
    <source>
        <dbReference type="Proteomes" id="UP000828390"/>
    </source>
</evidence>